<protein>
    <submittedName>
        <fullName evidence="2">Uncharacterized protein</fullName>
    </submittedName>
</protein>
<dbReference type="EMBL" id="JANPWB010000004">
    <property type="protein sequence ID" value="KAJ1193589.1"/>
    <property type="molecule type" value="Genomic_DNA"/>
</dbReference>
<proteinExistence type="predicted"/>
<evidence type="ECO:0000313" key="3">
    <source>
        <dbReference type="Proteomes" id="UP001066276"/>
    </source>
</evidence>
<dbReference type="Proteomes" id="UP001066276">
    <property type="component" value="Chromosome 2_2"/>
</dbReference>
<organism evidence="2 3">
    <name type="scientific">Pleurodeles waltl</name>
    <name type="common">Iberian ribbed newt</name>
    <dbReference type="NCBI Taxonomy" id="8319"/>
    <lineage>
        <taxon>Eukaryota</taxon>
        <taxon>Metazoa</taxon>
        <taxon>Chordata</taxon>
        <taxon>Craniata</taxon>
        <taxon>Vertebrata</taxon>
        <taxon>Euteleostomi</taxon>
        <taxon>Amphibia</taxon>
        <taxon>Batrachia</taxon>
        <taxon>Caudata</taxon>
        <taxon>Salamandroidea</taxon>
        <taxon>Salamandridae</taxon>
        <taxon>Pleurodelinae</taxon>
        <taxon>Pleurodeles</taxon>
    </lineage>
</organism>
<accession>A0AAV7UYZ6</accession>
<feature type="compositionally biased region" description="Basic and acidic residues" evidence="1">
    <location>
        <begin position="1"/>
        <end position="11"/>
    </location>
</feature>
<evidence type="ECO:0000313" key="2">
    <source>
        <dbReference type="EMBL" id="KAJ1193589.1"/>
    </source>
</evidence>
<sequence>MGERRAAESSREAQQPGTAVRTLEGRVLRSAIAAAWRPEEEMPYAGPARPWGCSGAPEPRAGVWARSASHDPPAVLCIPGSEAEESKKKQLQCQESKSGRDVLKPWLGGPAWHGLSWGWVLPRVVPGTARLEAAARRLGAAAGLT</sequence>
<reference evidence="2" key="1">
    <citation type="journal article" date="2022" name="bioRxiv">
        <title>Sequencing and chromosome-scale assembly of the giantPleurodeles waltlgenome.</title>
        <authorList>
            <person name="Brown T."/>
            <person name="Elewa A."/>
            <person name="Iarovenko S."/>
            <person name="Subramanian E."/>
            <person name="Araus A.J."/>
            <person name="Petzold A."/>
            <person name="Susuki M."/>
            <person name="Suzuki K.-i.T."/>
            <person name="Hayashi T."/>
            <person name="Toyoda A."/>
            <person name="Oliveira C."/>
            <person name="Osipova E."/>
            <person name="Leigh N.D."/>
            <person name="Simon A."/>
            <person name="Yun M.H."/>
        </authorList>
    </citation>
    <scope>NUCLEOTIDE SEQUENCE</scope>
    <source>
        <strain evidence="2">20211129_DDA</strain>
        <tissue evidence="2">Liver</tissue>
    </source>
</reference>
<evidence type="ECO:0000256" key="1">
    <source>
        <dbReference type="SAM" id="MobiDB-lite"/>
    </source>
</evidence>
<dbReference type="AlphaFoldDB" id="A0AAV7UYZ6"/>
<keyword evidence="3" id="KW-1185">Reference proteome</keyword>
<feature type="region of interest" description="Disordered" evidence="1">
    <location>
        <begin position="1"/>
        <end position="22"/>
    </location>
</feature>
<gene>
    <name evidence="2" type="ORF">NDU88_002885</name>
</gene>
<comment type="caution">
    <text evidence="2">The sequence shown here is derived from an EMBL/GenBank/DDBJ whole genome shotgun (WGS) entry which is preliminary data.</text>
</comment>
<name>A0AAV7UYZ6_PLEWA</name>